<comment type="similarity">
    <text evidence="1 12">Belongs to the class-I pyridine nucleotide-disulfide oxidoreductase family.</text>
</comment>
<dbReference type="EMBL" id="JSAM01000040">
    <property type="protein sequence ID" value="KIA78114.1"/>
    <property type="molecule type" value="Genomic_DNA"/>
</dbReference>
<evidence type="ECO:0000256" key="7">
    <source>
        <dbReference type="ARBA" id="ARBA00023284"/>
    </source>
</evidence>
<dbReference type="Proteomes" id="UP000031307">
    <property type="component" value="Unassembled WGS sequence"/>
</dbReference>
<dbReference type="Gene3D" id="3.50.50.60">
    <property type="entry name" value="FAD/NAD(P)-binding domain"/>
    <property type="match status" value="2"/>
</dbReference>
<comment type="caution">
    <text evidence="15">The sequence shown here is derived from an EMBL/GenBank/DDBJ whole genome shotgun (WGS) entry which is preliminary data.</text>
</comment>
<proteinExistence type="inferred from homology"/>
<evidence type="ECO:0000259" key="13">
    <source>
        <dbReference type="Pfam" id="PF02852"/>
    </source>
</evidence>
<dbReference type="Gene3D" id="3.30.390.30">
    <property type="match status" value="1"/>
</dbReference>
<evidence type="ECO:0000313" key="16">
    <source>
        <dbReference type="Proteomes" id="UP000031307"/>
    </source>
</evidence>
<dbReference type="InterPro" id="IPR016156">
    <property type="entry name" value="FAD/NAD-linked_Rdtase_dimer_sf"/>
</dbReference>
<comment type="function">
    <text evidence="8">The branched-chain alpha-keto dehydrogenase complex catalyzes the overall conversion of alpha-keto acids to acyl-CoA and CO(2). It contains multiple copies of 3 enzymatic components: branched-chain alpha-keto acid decarboxylase (E1), lipoamide acyltransferase (E2) and lipoamide dehydrogenase (E3).</text>
</comment>
<evidence type="ECO:0000256" key="9">
    <source>
        <dbReference type="ARBA" id="ARBA00080347"/>
    </source>
</evidence>
<evidence type="ECO:0000256" key="10">
    <source>
        <dbReference type="PIRSR" id="PIRSR000350-3"/>
    </source>
</evidence>
<dbReference type="FunFam" id="3.30.390.30:FF:000001">
    <property type="entry name" value="Dihydrolipoyl dehydrogenase"/>
    <property type="match status" value="1"/>
</dbReference>
<dbReference type="PROSITE" id="PS00076">
    <property type="entry name" value="PYRIDINE_REDOX_1"/>
    <property type="match status" value="1"/>
</dbReference>
<dbReference type="PRINTS" id="PR00411">
    <property type="entry name" value="PNDRDTASEI"/>
</dbReference>
<keyword evidence="5 12" id="KW-0560">Oxidoreductase</keyword>
<dbReference type="PANTHER" id="PTHR43014">
    <property type="entry name" value="MERCURIC REDUCTASE"/>
    <property type="match status" value="1"/>
</dbReference>
<dbReference type="InterPro" id="IPR023753">
    <property type="entry name" value="FAD/NAD-binding_dom"/>
</dbReference>
<dbReference type="PANTHER" id="PTHR43014:SF2">
    <property type="entry name" value="MERCURIC REDUCTASE"/>
    <property type="match status" value="1"/>
</dbReference>
<protein>
    <recommendedName>
        <fullName evidence="9">E3 component of 2-oxoglutarate dehydrogenase complex</fullName>
    </recommendedName>
</protein>
<dbReference type="InterPro" id="IPR004099">
    <property type="entry name" value="Pyr_nucl-diS_OxRdtase_dimer"/>
</dbReference>
<reference evidence="15 16" key="1">
    <citation type="journal article" date="2014" name="Mol. Biol. Evol.">
        <title>Massive expansion of Ubiquitination-related gene families within the Chlamydiae.</title>
        <authorList>
            <person name="Domman D."/>
            <person name="Collingro A."/>
            <person name="Lagkouvardos I."/>
            <person name="Gehre L."/>
            <person name="Weinmaier T."/>
            <person name="Rattei T."/>
            <person name="Subtil A."/>
            <person name="Horn M."/>
        </authorList>
    </citation>
    <scope>NUCLEOTIDE SEQUENCE [LARGE SCALE GENOMIC DNA]</scope>
    <source>
        <strain evidence="15 16">OEW1</strain>
    </source>
</reference>
<feature type="binding site" evidence="10">
    <location>
        <position position="334"/>
    </location>
    <ligand>
        <name>FAD</name>
        <dbReference type="ChEBI" id="CHEBI:57692"/>
    </ligand>
</feature>
<keyword evidence="10" id="KW-0547">Nucleotide-binding</keyword>
<comment type="cofactor">
    <cofactor evidence="10">
        <name>FAD</name>
        <dbReference type="ChEBI" id="CHEBI:57692"/>
    </cofactor>
    <text evidence="10">Binds 1 FAD per subunit.</text>
</comment>
<dbReference type="PATRIC" id="fig|83552.4.peg.693"/>
<dbReference type="PIRSF" id="PIRSF000350">
    <property type="entry name" value="Mercury_reductase_MerA"/>
    <property type="match status" value="1"/>
</dbReference>
<dbReference type="GO" id="GO:0016668">
    <property type="term" value="F:oxidoreductase activity, acting on a sulfur group of donors, NAD(P) as acceptor"/>
    <property type="evidence" value="ECO:0007669"/>
    <property type="project" value="InterPro"/>
</dbReference>
<evidence type="ECO:0000256" key="2">
    <source>
        <dbReference type="ARBA" id="ARBA00022630"/>
    </source>
</evidence>
<feature type="binding site" evidence="10">
    <location>
        <position position="144"/>
    </location>
    <ligand>
        <name>FAD</name>
        <dbReference type="ChEBI" id="CHEBI:57692"/>
    </ligand>
</feature>
<keyword evidence="4" id="KW-0521">NADP</keyword>
<feature type="binding site" evidence="10">
    <location>
        <position position="293"/>
    </location>
    <ligand>
        <name>NAD(+)</name>
        <dbReference type="ChEBI" id="CHEBI:57540"/>
    </ligand>
</feature>
<gene>
    <name evidence="15" type="primary">merA</name>
    <name evidence="15" type="ORF">DB43_EV00040</name>
</gene>
<dbReference type="InterPro" id="IPR012999">
    <property type="entry name" value="Pyr_OxRdtase_I_AS"/>
</dbReference>
<dbReference type="InterPro" id="IPR036188">
    <property type="entry name" value="FAD/NAD-bd_sf"/>
</dbReference>
<feature type="binding site" evidence="10">
    <location>
        <position position="79"/>
    </location>
    <ligand>
        <name>FAD</name>
        <dbReference type="ChEBI" id="CHEBI:57692"/>
    </ligand>
</feature>
<keyword evidence="3 10" id="KW-0274">FAD</keyword>
<dbReference type="RefSeq" id="WP_013924826.1">
    <property type="nucleotide sequence ID" value="NZ_JSAM01000040.1"/>
</dbReference>
<name>A0A0C1EPE4_9BACT</name>
<accession>A0A0C1EPE4</accession>
<keyword evidence="6" id="KW-1015">Disulfide bond</keyword>
<evidence type="ECO:0000256" key="8">
    <source>
        <dbReference type="ARBA" id="ARBA00056335"/>
    </source>
</evidence>
<organism evidence="15 16">
    <name type="scientific">Parachlamydia acanthamoebae</name>
    <dbReference type="NCBI Taxonomy" id="83552"/>
    <lineage>
        <taxon>Bacteria</taxon>
        <taxon>Pseudomonadati</taxon>
        <taxon>Chlamydiota</taxon>
        <taxon>Chlamydiia</taxon>
        <taxon>Parachlamydiales</taxon>
        <taxon>Parachlamydiaceae</taxon>
        <taxon>Parachlamydia</taxon>
    </lineage>
</organism>
<dbReference type="PRINTS" id="PR00368">
    <property type="entry name" value="FADPNR"/>
</dbReference>
<keyword evidence="2 12" id="KW-0285">Flavoprotein</keyword>
<evidence type="ECO:0000313" key="15">
    <source>
        <dbReference type="EMBL" id="KIA78114.1"/>
    </source>
</evidence>
<feature type="domain" description="Pyridine nucleotide-disulphide oxidoreductase dimerisation" evidence="13">
    <location>
        <begin position="369"/>
        <end position="478"/>
    </location>
</feature>
<dbReference type="NCBIfam" id="NF004991">
    <property type="entry name" value="PRK06370.1-3"/>
    <property type="match status" value="1"/>
</dbReference>
<dbReference type="GO" id="GO:0050660">
    <property type="term" value="F:flavin adenine dinucleotide binding"/>
    <property type="evidence" value="ECO:0007669"/>
    <property type="project" value="TreeGrafter"/>
</dbReference>
<keyword evidence="10" id="KW-0520">NAD</keyword>
<evidence type="ECO:0000256" key="1">
    <source>
        <dbReference type="ARBA" id="ARBA00007532"/>
    </source>
</evidence>
<evidence type="ECO:0000256" key="12">
    <source>
        <dbReference type="RuleBase" id="RU003691"/>
    </source>
</evidence>
<dbReference type="GO" id="GO:0003955">
    <property type="term" value="F:NAD(P)H dehydrogenase (quinone) activity"/>
    <property type="evidence" value="ECO:0007669"/>
    <property type="project" value="TreeGrafter"/>
</dbReference>
<dbReference type="AlphaFoldDB" id="A0A0C1EPE4"/>
<evidence type="ECO:0000256" key="6">
    <source>
        <dbReference type="ARBA" id="ARBA00023157"/>
    </source>
</evidence>
<dbReference type="OMA" id="MSKHYDY"/>
<sequence>MTDSNAPSQDFAQKIHADIFPSNWKNPKPIETYDLLVIGGGPGGMTAATIGKSLNASVAFVEKKHFGGECLSYGCIPSKAMIRSSRVAAEVRHAQYFGVEVPKDWKVDFGAVMQRVHRLQATISPHDSAEHFKKLGVDVFLGAGHFIGPNQLEVAGQTITFKKAIIATGTQPAPFAIPGLDETDYLTNQTIFELSTLPKRLGVIGGGPISCELSQAFLRFGSQVTVVTNSATLLPKDYPEATERLKKVLENEGMQIFTQSKVVRVEKKGKEKILYLEGQSTGIPVDEILVAVGRAPVVEGLGLDQAGISYDSRKGISTNGFLQTTNPHVYAIGDVTSKYKFTHISKELAGLAVSNALKGGEGKKDALIVPWCTFTSPEIAHVGLSQQEAQARGIDVETLVMEFANVDRAILDEETIGFVQLIVKKGTSEIIGGDIMAQHAGDMIAEISVAMASKDGLLALTKAIHPFPTQSQAIRTAAELLLKKRSKD</sequence>
<dbReference type="InterPro" id="IPR001100">
    <property type="entry name" value="Pyr_nuc-diS_OxRdtase"/>
</dbReference>
<feature type="binding site" evidence="10">
    <location>
        <begin position="205"/>
        <end position="212"/>
    </location>
    <ligand>
        <name>NAD(+)</name>
        <dbReference type="ChEBI" id="CHEBI:57540"/>
    </ligand>
</feature>
<dbReference type="SUPFAM" id="SSF51905">
    <property type="entry name" value="FAD/NAD(P)-binding domain"/>
    <property type="match status" value="1"/>
</dbReference>
<evidence type="ECO:0000259" key="14">
    <source>
        <dbReference type="Pfam" id="PF07992"/>
    </source>
</evidence>
<evidence type="ECO:0000256" key="5">
    <source>
        <dbReference type="ARBA" id="ARBA00023002"/>
    </source>
</evidence>
<dbReference type="Pfam" id="PF07992">
    <property type="entry name" value="Pyr_redox_2"/>
    <property type="match status" value="1"/>
</dbReference>
<evidence type="ECO:0000256" key="11">
    <source>
        <dbReference type="PIRSR" id="PIRSR000350-4"/>
    </source>
</evidence>
<evidence type="ECO:0000256" key="4">
    <source>
        <dbReference type="ARBA" id="ARBA00022857"/>
    </source>
</evidence>
<feature type="domain" description="FAD/NAD(P)-binding" evidence="14">
    <location>
        <begin position="33"/>
        <end position="344"/>
    </location>
</feature>
<evidence type="ECO:0000256" key="3">
    <source>
        <dbReference type="ARBA" id="ARBA00022827"/>
    </source>
</evidence>
<dbReference type="SUPFAM" id="SSF55424">
    <property type="entry name" value="FAD/NAD-linked reductases, dimerisation (C-terminal) domain"/>
    <property type="match status" value="1"/>
</dbReference>
<keyword evidence="7 12" id="KW-0676">Redox-active center</keyword>
<feature type="disulfide bond" description="Redox-active" evidence="11">
    <location>
        <begin position="70"/>
        <end position="75"/>
    </location>
</feature>
<dbReference type="Pfam" id="PF02852">
    <property type="entry name" value="Pyr_redox_dim"/>
    <property type="match status" value="1"/>
</dbReference>